<protein>
    <submittedName>
        <fullName evidence="2">Uncharacterized protein</fullName>
    </submittedName>
</protein>
<organism evidence="2 3">
    <name type="scientific">Pseudonocardia ammonioxydans</name>
    <dbReference type="NCBI Taxonomy" id="260086"/>
    <lineage>
        <taxon>Bacteria</taxon>
        <taxon>Bacillati</taxon>
        <taxon>Actinomycetota</taxon>
        <taxon>Actinomycetes</taxon>
        <taxon>Pseudonocardiales</taxon>
        <taxon>Pseudonocardiaceae</taxon>
        <taxon>Pseudonocardia</taxon>
    </lineage>
</organism>
<sequence>MPTFRSAPHQGEPGEGPILLCPVPSAARPTRRSTGPGRNISSAGRGPAPGDPPRGAVGGAAQSRRRSARHCDRDRESEPAHLGRKPRGPGLPAPPSTA</sequence>
<evidence type="ECO:0000313" key="3">
    <source>
        <dbReference type="Proteomes" id="UP000199614"/>
    </source>
</evidence>
<gene>
    <name evidence="2" type="ORF">SAMN05216207_1019108</name>
</gene>
<feature type="compositionally biased region" description="Pro residues" evidence="1">
    <location>
        <begin position="89"/>
        <end position="98"/>
    </location>
</feature>
<proteinExistence type="predicted"/>
<keyword evidence="3" id="KW-1185">Reference proteome</keyword>
<evidence type="ECO:0000256" key="1">
    <source>
        <dbReference type="SAM" id="MobiDB-lite"/>
    </source>
</evidence>
<name>A0A1I5B720_PSUAM</name>
<dbReference type="AlphaFoldDB" id="A0A1I5B720"/>
<feature type="region of interest" description="Disordered" evidence="1">
    <location>
        <begin position="1"/>
        <end position="98"/>
    </location>
</feature>
<dbReference type="EMBL" id="FOUY01000019">
    <property type="protein sequence ID" value="SFN70505.1"/>
    <property type="molecule type" value="Genomic_DNA"/>
</dbReference>
<feature type="compositionally biased region" description="Basic and acidic residues" evidence="1">
    <location>
        <begin position="69"/>
        <end position="81"/>
    </location>
</feature>
<reference evidence="2 3" key="1">
    <citation type="submission" date="2016-10" db="EMBL/GenBank/DDBJ databases">
        <authorList>
            <person name="de Groot N.N."/>
        </authorList>
    </citation>
    <scope>NUCLEOTIDE SEQUENCE [LARGE SCALE GENOMIC DNA]</scope>
    <source>
        <strain evidence="2 3">CGMCC 4.1877</strain>
    </source>
</reference>
<evidence type="ECO:0000313" key="2">
    <source>
        <dbReference type="EMBL" id="SFN70505.1"/>
    </source>
</evidence>
<feature type="compositionally biased region" description="Low complexity" evidence="1">
    <location>
        <begin position="43"/>
        <end position="62"/>
    </location>
</feature>
<accession>A0A1I5B720</accession>
<dbReference type="Proteomes" id="UP000199614">
    <property type="component" value="Unassembled WGS sequence"/>
</dbReference>